<evidence type="ECO:0000313" key="6">
    <source>
        <dbReference type="EMBL" id="GAA0502532.1"/>
    </source>
</evidence>
<gene>
    <name evidence="6" type="ORF">GCM10008986_32670</name>
</gene>
<sequence length="300" mass="34505">MEHHTGLMLEGGGMRCAYTVGVLDFFMDKNIEFPYVATASAGALIGSSYITGQRDRNYKILKELGKNPESISFKRMFQKRELFNMEYIFDKVPNKIVPLDFEAFTQAKSQFIIGTTDINTGKPLYYDSFNEKEDLFTIIRASCSLPVLSQSVHYEGLDLMDGGVSNPIPIQPLIDRGMKKHVVILTRNKGYTKKATKLNWLYKRLFKDKPELRNLLQNRHILYNQTMHQLREMEKQNKVFIMQPEAPLAASRIEKSHQKLEQLYIQGYQEAEKNAEALQAFLSSADEKKSVPYIEENVPS</sequence>
<dbReference type="RefSeq" id="WP_343843470.1">
    <property type="nucleotide sequence ID" value="NZ_BAAADO010000009.1"/>
</dbReference>
<dbReference type="EMBL" id="BAAADO010000009">
    <property type="protein sequence ID" value="GAA0502532.1"/>
    <property type="molecule type" value="Genomic_DNA"/>
</dbReference>
<dbReference type="Gene3D" id="3.40.1090.10">
    <property type="entry name" value="Cytosolic phospholipase A2 catalytic domain"/>
    <property type="match status" value="1"/>
</dbReference>
<feature type="domain" description="PNPLA" evidence="5">
    <location>
        <begin position="7"/>
        <end position="174"/>
    </location>
</feature>
<evidence type="ECO:0000256" key="4">
    <source>
        <dbReference type="PROSITE-ProRule" id="PRU01161"/>
    </source>
</evidence>
<feature type="active site" description="Nucleophile" evidence="4">
    <location>
        <position position="40"/>
    </location>
</feature>
<feature type="active site" description="Proton acceptor" evidence="4">
    <location>
        <position position="161"/>
    </location>
</feature>
<reference evidence="7" key="1">
    <citation type="journal article" date="2019" name="Int. J. Syst. Evol. Microbiol.">
        <title>The Global Catalogue of Microorganisms (GCM) 10K type strain sequencing project: providing services to taxonomists for standard genome sequencing and annotation.</title>
        <authorList>
            <consortium name="The Broad Institute Genomics Platform"/>
            <consortium name="The Broad Institute Genome Sequencing Center for Infectious Disease"/>
            <person name="Wu L."/>
            <person name="Ma J."/>
        </authorList>
    </citation>
    <scope>NUCLEOTIDE SEQUENCE [LARGE SCALE GENOMIC DNA]</scope>
    <source>
        <strain evidence="7">JCM 12389</strain>
    </source>
</reference>
<dbReference type="InterPro" id="IPR016035">
    <property type="entry name" value="Acyl_Trfase/lysoPLipase"/>
</dbReference>
<keyword evidence="2 4" id="KW-0442">Lipid degradation</keyword>
<evidence type="ECO:0000256" key="1">
    <source>
        <dbReference type="ARBA" id="ARBA00022801"/>
    </source>
</evidence>
<dbReference type="Pfam" id="PF19890">
    <property type="entry name" value="DUF6363"/>
    <property type="match status" value="1"/>
</dbReference>
<accession>A0ABN1BPF3</accession>
<name>A0ABN1BPF3_9BACI</name>
<protein>
    <submittedName>
        <fullName evidence="6">Patatin family protein</fullName>
    </submittedName>
</protein>
<dbReference type="PANTHER" id="PTHR14226">
    <property type="entry name" value="NEUROPATHY TARGET ESTERASE/SWISS CHEESE D.MELANOGASTER"/>
    <property type="match status" value="1"/>
</dbReference>
<evidence type="ECO:0000256" key="2">
    <source>
        <dbReference type="ARBA" id="ARBA00022963"/>
    </source>
</evidence>
<dbReference type="SUPFAM" id="SSF52151">
    <property type="entry name" value="FabD/lysophospholipase-like"/>
    <property type="match status" value="1"/>
</dbReference>
<dbReference type="PROSITE" id="PS51635">
    <property type="entry name" value="PNPLA"/>
    <property type="match status" value="1"/>
</dbReference>
<dbReference type="CDD" id="cd07208">
    <property type="entry name" value="Pat_hypo_Ecoli_yjju_like"/>
    <property type="match status" value="1"/>
</dbReference>
<dbReference type="InterPro" id="IPR045943">
    <property type="entry name" value="DUF6363"/>
</dbReference>
<dbReference type="Pfam" id="PF01734">
    <property type="entry name" value="Patatin"/>
    <property type="match status" value="1"/>
</dbReference>
<comment type="caution">
    <text evidence="4">Lacks conserved residue(s) required for the propagation of feature annotation.</text>
</comment>
<dbReference type="InterPro" id="IPR002641">
    <property type="entry name" value="PNPLA_dom"/>
</dbReference>
<keyword evidence="1 4" id="KW-0378">Hydrolase</keyword>
<dbReference type="Proteomes" id="UP001500880">
    <property type="component" value="Unassembled WGS sequence"/>
</dbReference>
<dbReference type="PANTHER" id="PTHR14226:SF25">
    <property type="entry name" value="PHOSPHOESTERASE"/>
    <property type="match status" value="1"/>
</dbReference>
<keyword evidence="3 4" id="KW-0443">Lipid metabolism</keyword>
<dbReference type="InterPro" id="IPR050301">
    <property type="entry name" value="NTE"/>
</dbReference>
<dbReference type="InterPro" id="IPR037483">
    <property type="entry name" value="YjjU-like"/>
</dbReference>
<evidence type="ECO:0000256" key="3">
    <source>
        <dbReference type="ARBA" id="ARBA00023098"/>
    </source>
</evidence>
<evidence type="ECO:0000259" key="5">
    <source>
        <dbReference type="PROSITE" id="PS51635"/>
    </source>
</evidence>
<keyword evidence="7" id="KW-1185">Reference proteome</keyword>
<feature type="short sequence motif" description="DGA/G" evidence="4">
    <location>
        <begin position="161"/>
        <end position="163"/>
    </location>
</feature>
<proteinExistence type="predicted"/>
<comment type="caution">
    <text evidence="6">The sequence shown here is derived from an EMBL/GenBank/DDBJ whole genome shotgun (WGS) entry which is preliminary data.</text>
</comment>
<organism evidence="6 7">
    <name type="scientific">Salinibacillus aidingensis</name>
    <dbReference type="NCBI Taxonomy" id="237684"/>
    <lineage>
        <taxon>Bacteria</taxon>
        <taxon>Bacillati</taxon>
        <taxon>Bacillota</taxon>
        <taxon>Bacilli</taxon>
        <taxon>Bacillales</taxon>
        <taxon>Bacillaceae</taxon>
        <taxon>Salinibacillus</taxon>
    </lineage>
</organism>
<evidence type="ECO:0000313" key="7">
    <source>
        <dbReference type="Proteomes" id="UP001500880"/>
    </source>
</evidence>